<keyword evidence="4 7" id="KW-0489">Methyltransferase</keyword>
<keyword evidence="3 7" id="KW-0698">rRNA processing</keyword>
<sequence>MDKHIPVLLDESIKYLNIKPNGIYVDCTLGRAGHASEILKRLNQNGFLYAIDQDKTAIDQAKEKLEKISNNFFLIQGNFSNLSALLAINHIFSVDGILYDLGVSSPQLDIGSRGFSYRIDGPLDMRMDITNNNLTADTIINQYSETQIEDILFKYGEESFAKSIAKKIVLSRPINSTLQLVEVIKSALPQKVLKQKKHPAKKTFQALRIFINNELIVLENSLKQALDLLNSKGRICVITFHSLEEKIVKNIFNSSTNYFQEQLFNNLPIKANLNSQFKLVIKKPIKPSLLELENNHRSHSAKLWVIEKN</sequence>
<gene>
    <name evidence="8" type="primary">mraW</name>
    <name evidence="7" type="synonym">rsmH</name>
    <name evidence="8" type="ORF">MCAPa_3710</name>
</gene>
<name>A0A084EM68_MYCCA</name>
<evidence type="ECO:0000256" key="2">
    <source>
        <dbReference type="ARBA" id="ARBA00022490"/>
    </source>
</evidence>
<comment type="catalytic activity">
    <reaction evidence="7">
        <text>cytidine(1402) in 16S rRNA + S-adenosyl-L-methionine = N(4)-methylcytidine(1402) in 16S rRNA + S-adenosyl-L-homocysteine + H(+)</text>
        <dbReference type="Rhea" id="RHEA:42928"/>
        <dbReference type="Rhea" id="RHEA-COMP:10286"/>
        <dbReference type="Rhea" id="RHEA-COMP:10287"/>
        <dbReference type="ChEBI" id="CHEBI:15378"/>
        <dbReference type="ChEBI" id="CHEBI:57856"/>
        <dbReference type="ChEBI" id="CHEBI:59789"/>
        <dbReference type="ChEBI" id="CHEBI:74506"/>
        <dbReference type="ChEBI" id="CHEBI:82748"/>
        <dbReference type="EC" id="2.1.1.199"/>
    </reaction>
</comment>
<dbReference type="RefSeq" id="WP_036431710.1">
    <property type="nucleotide sequence ID" value="NZ_JFDO01000016.1"/>
</dbReference>
<accession>A0A084EM68</accession>
<dbReference type="SUPFAM" id="SSF81799">
    <property type="entry name" value="Putative methyltransferase TM0872, insert domain"/>
    <property type="match status" value="1"/>
</dbReference>
<protein>
    <recommendedName>
        <fullName evidence="7">Ribosomal RNA small subunit methyltransferase H</fullName>
        <ecNumber evidence="7">2.1.1.199</ecNumber>
    </recommendedName>
    <alternativeName>
        <fullName evidence="7">16S rRNA m(4)C1402 methyltransferase</fullName>
    </alternativeName>
    <alternativeName>
        <fullName evidence="7">rRNA (cytosine-N(4)-)-methyltransferase RsmH</fullName>
    </alternativeName>
</protein>
<dbReference type="GO" id="GO:0070475">
    <property type="term" value="P:rRNA base methylation"/>
    <property type="evidence" value="ECO:0007669"/>
    <property type="project" value="UniProtKB-UniRule"/>
</dbReference>
<evidence type="ECO:0000256" key="3">
    <source>
        <dbReference type="ARBA" id="ARBA00022552"/>
    </source>
</evidence>
<feature type="binding site" evidence="7">
    <location>
        <position position="52"/>
    </location>
    <ligand>
        <name>S-adenosyl-L-methionine</name>
        <dbReference type="ChEBI" id="CHEBI:59789"/>
    </ligand>
</feature>
<comment type="function">
    <text evidence="7">Specifically methylates the N4 position of cytidine in position 1402 (C1402) of 16S rRNA.</text>
</comment>
<evidence type="ECO:0000256" key="7">
    <source>
        <dbReference type="HAMAP-Rule" id="MF_01007"/>
    </source>
</evidence>
<evidence type="ECO:0000313" key="8">
    <source>
        <dbReference type="EMBL" id="KEZ19060.1"/>
    </source>
</evidence>
<evidence type="ECO:0000256" key="4">
    <source>
        <dbReference type="ARBA" id="ARBA00022603"/>
    </source>
</evidence>
<dbReference type="GO" id="GO:0005737">
    <property type="term" value="C:cytoplasm"/>
    <property type="evidence" value="ECO:0007669"/>
    <property type="project" value="UniProtKB-SubCell"/>
</dbReference>
<reference evidence="8 9" key="1">
    <citation type="submission" date="2014-02" db="EMBL/GenBank/DDBJ databases">
        <title>Genome sequence of Mycoplasma capricolum subsp. capricolum strain 14232.</title>
        <authorList>
            <person name="Sirand-Pugnet P."/>
            <person name="Breton M."/>
            <person name="Dordet-Frisoni E."/>
            <person name="Baranowski E."/>
            <person name="Barre A."/>
            <person name="Couture C."/>
            <person name="Dupuy V."/>
            <person name="Gaurivaud P."/>
            <person name="Jacob D."/>
            <person name="Lemaitre C."/>
            <person name="Manso-Silvan L."/>
            <person name="Nikolski M."/>
            <person name="Nouvel L.-X."/>
            <person name="Poumarat F."/>
            <person name="Tardy F."/>
            <person name="Thebault P."/>
            <person name="Theil S."/>
            <person name="Citti C."/>
            <person name="Thiaucourt F."/>
            <person name="Blanchard A."/>
        </authorList>
    </citation>
    <scope>NUCLEOTIDE SEQUENCE [LARGE SCALE GENOMIC DNA]</scope>
    <source>
        <strain evidence="8 9">14232</strain>
    </source>
</reference>
<dbReference type="NCBIfam" id="TIGR00006">
    <property type="entry name" value="16S rRNA (cytosine(1402)-N(4))-methyltransferase RsmH"/>
    <property type="match status" value="1"/>
</dbReference>
<feature type="binding site" evidence="7">
    <location>
        <begin position="32"/>
        <end position="34"/>
    </location>
    <ligand>
        <name>S-adenosyl-L-methionine</name>
        <dbReference type="ChEBI" id="CHEBI:59789"/>
    </ligand>
</feature>
<dbReference type="PIRSF" id="PIRSF004486">
    <property type="entry name" value="MraW"/>
    <property type="match status" value="1"/>
</dbReference>
<comment type="subcellular location">
    <subcellularLocation>
        <location evidence="7">Cytoplasm</location>
    </subcellularLocation>
</comment>
<comment type="caution">
    <text evidence="8">The sequence shown here is derived from an EMBL/GenBank/DDBJ whole genome shotgun (WGS) entry which is preliminary data.</text>
</comment>
<dbReference type="InterPro" id="IPR029063">
    <property type="entry name" value="SAM-dependent_MTases_sf"/>
</dbReference>
<dbReference type="InterPro" id="IPR002903">
    <property type="entry name" value="RsmH"/>
</dbReference>
<dbReference type="SUPFAM" id="SSF53335">
    <property type="entry name" value="S-adenosyl-L-methionine-dependent methyltransferases"/>
    <property type="match status" value="1"/>
</dbReference>
<keyword evidence="2 7" id="KW-0963">Cytoplasm</keyword>
<feature type="binding site" evidence="7">
    <location>
        <position position="100"/>
    </location>
    <ligand>
        <name>S-adenosyl-L-methionine</name>
        <dbReference type="ChEBI" id="CHEBI:59789"/>
    </ligand>
</feature>
<evidence type="ECO:0000313" key="9">
    <source>
        <dbReference type="Proteomes" id="UP000028533"/>
    </source>
</evidence>
<organism evidence="8 9">
    <name type="scientific">Mycoplasma capricolum subsp. capricolum 14232</name>
    <dbReference type="NCBI Taxonomy" id="1188238"/>
    <lineage>
        <taxon>Bacteria</taxon>
        <taxon>Bacillati</taxon>
        <taxon>Mycoplasmatota</taxon>
        <taxon>Mollicutes</taxon>
        <taxon>Mycoplasmataceae</taxon>
        <taxon>Mycoplasma</taxon>
    </lineage>
</organism>
<dbReference type="InterPro" id="IPR023397">
    <property type="entry name" value="SAM-dep_MeTrfase_MraW_recog"/>
</dbReference>
<dbReference type="GO" id="GO:0071424">
    <property type="term" value="F:rRNA (cytosine-N4-)-methyltransferase activity"/>
    <property type="evidence" value="ECO:0007669"/>
    <property type="project" value="UniProtKB-UniRule"/>
</dbReference>
<evidence type="ECO:0000256" key="1">
    <source>
        <dbReference type="ARBA" id="ARBA00010396"/>
    </source>
</evidence>
<keyword evidence="5 7" id="KW-0808">Transferase</keyword>
<dbReference type="PANTHER" id="PTHR11265:SF0">
    <property type="entry name" value="12S RRNA N4-METHYLCYTIDINE METHYLTRANSFERASE"/>
    <property type="match status" value="1"/>
</dbReference>
<feature type="binding site" evidence="7">
    <location>
        <position position="107"/>
    </location>
    <ligand>
        <name>S-adenosyl-L-methionine</name>
        <dbReference type="ChEBI" id="CHEBI:59789"/>
    </ligand>
</feature>
<dbReference type="Gene3D" id="3.40.50.150">
    <property type="entry name" value="Vaccinia Virus protein VP39"/>
    <property type="match status" value="1"/>
</dbReference>
<proteinExistence type="inferred from homology"/>
<evidence type="ECO:0000256" key="6">
    <source>
        <dbReference type="ARBA" id="ARBA00022691"/>
    </source>
</evidence>
<dbReference type="Gene3D" id="1.10.150.170">
    <property type="entry name" value="Putative methyltransferase TM0872, insert domain"/>
    <property type="match status" value="1"/>
</dbReference>
<evidence type="ECO:0000256" key="5">
    <source>
        <dbReference type="ARBA" id="ARBA00022679"/>
    </source>
</evidence>
<dbReference type="PANTHER" id="PTHR11265">
    <property type="entry name" value="S-ADENOSYL-METHYLTRANSFERASE MRAW"/>
    <property type="match status" value="1"/>
</dbReference>
<feature type="binding site" evidence="7">
    <location>
        <position position="79"/>
    </location>
    <ligand>
        <name>S-adenosyl-L-methionine</name>
        <dbReference type="ChEBI" id="CHEBI:59789"/>
    </ligand>
</feature>
<dbReference type="Pfam" id="PF01795">
    <property type="entry name" value="Methyltransf_5"/>
    <property type="match status" value="1"/>
</dbReference>
<dbReference type="HAMAP" id="MF_01007">
    <property type="entry name" value="16SrRNA_methyltr_H"/>
    <property type="match status" value="1"/>
</dbReference>
<dbReference type="AlphaFoldDB" id="A0A084EM68"/>
<dbReference type="Proteomes" id="UP000028533">
    <property type="component" value="Unassembled WGS sequence"/>
</dbReference>
<comment type="similarity">
    <text evidence="1 7">Belongs to the methyltransferase superfamily. RsmH family.</text>
</comment>
<dbReference type="EMBL" id="JFDO01000016">
    <property type="protein sequence ID" value="KEZ19060.1"/>
    <property type="molecule type" value="Genomic_DNA"/>
</dbReference>
<dbReference type="EC" id="2.1.1.199" evidence="7"/>
<keyword evidence="6 7" id="KW-0949">S-adenosyl-L-methionine</keyword>